<dbReference type="Proteomes" id="UP001310692">
    <property type="component" value="Unassembled WGS sequence"/>
</dbReference>
<evidence type="ECO:0000256" key="2">
    <source>
        <dbReference type="SAM" id="SignalP"/>
    </source>
</evidence>
<evidence type="ECO:0000259" key="3">
    <source>
        <dbReference type="SMART" id="SM00849"/>
    </source>
</evidence>
<evidence type="ECO:0000256" key="1">
    <source>
        <dbReference type="ARBA" id="ARBA00005250"/>
    </source>
</evidence>
<dbReference type="CDD" id="cd16282">
    <property type="entry name" value="metallo-hydrolase-like_MBL-fold"/>
    <property type="match status" value="1"/>
</dbReference>
<name>A0ABU7LVF6_9PROT</name>
<dbReference type="PANTHER" id="PTHR42951">
    <property type="entry name" value="METALLO-BETA-LACTAMASE DOMAIN-CONTAINING"/>
    <property type="match status" value="1"/>
</dbReference>
<dbReference type="EMBL" id="JAZDRO010000001">
    <property type="protein sequence ID" value="MEE2565471.1"/>
    <property type="molecule type" value="Genomic_DNA"/>
</dbReference>
<reference evidence="4 5" key="1">
    <citation type="submission" date="2024-01" db="EMBL/GenBank/DDBJ databases">
        <title>Hyphobacterium bacterium isolated from marine sediment.</title>
        <authorList>
            <person name="Zhao S."/>
        </authorList>
    </citation>
    <scope>NUCLEOTIDE SEQUENCE [LARGE SCALE GENOMIC DNA]</scope>
    <source>
        <strain evidence="4 5">Y60-23</strain>
    </source>
</reference>
<feature type="chain" id="PRO_5045333531" evidence="2">
    <location>
        <begin position="21"/>
        <end position="310"/>
    </location>
</feature>
<dbReference type="SUPFAM" id="SSF56281">
    <property type="entry name" value="Metallo-hydrolase/oxidoreductase"/>
    <property type="match status" value="1"/>
</dbReference>
<comment type="similarity">
    <text evidence="1">Belongs to the metallo-beta-lactamase superfamily. Class-B beta-lactamase family.</text>
</comment>
<dbReference type="InterPro" id="IPR050855">
    <property type="entry name" value="NDM-1-like"/>
</dbReference>
<protein>
    <submittedName>
        <fullName evidence="4">MBL fold metallo-hydrolase</fullName>
    </submittedName>
</protein>
<accession>A0ABU7LVF6</accession>
<keyword evidence="5" id="KW-1185">Reference proteome</keyword>
<dbReference type="InterPro" id="IPR036866">
    <property type="entry name" value="RibonucZ/Hydroxyglut_hydro"/>
</dbReference>
<feature type="signal peptide" evidence="2">
    <location>
        <begin position="1"/>
        <end position="20"/>
    </location>
</feature>
<evidence type="ECO:0000313" key="4">
    <source>
        <dbReference type="EMBL" id="MEE2565471.1"/>
    </source>
</evidence>
<dbReference type="PANTHER" id="PTHR42951:SF4">
    <property type="entry name" value="ACYL-COENZYME A THIOESTERASE MBLAC2"/>
    <property type="match status" value="1"/>
</dbReference>
<sequence length="310" mass="33203">MIRTTACLALLIAASAPALAQDRQLTFTNSDLGDGIVMMSTGAGGNLGFLTGPDGTLLVDDLLMGTGPLIEEAIAELGAEGAPRFILNTHWHGDHAATNGHFQAQGTTVAAHHNIRTRIANSDQDWAQQDDILPILTFGHDLTFHMNGQTIEALHVPRAHTDGDAIVLFRDANVLHMGDVLFNGLFPFVDLASGGTVEGYIAAMEFALEMTDADTRIIPGHGPLATRDDLQASIHMLRSVQNLVATMVEGGMSLEEVQAAGPLAEFHDDWSWGFICTERMVIILYNDAAGIAENWPEGMRCTPAPAPTED</sequence>
<dbReference type="Pfam" id="PF00753">
    <property type="entry name" value="Lactamase_B"/>
    <property type="match status" value="1"/>
</dbReference>
<organism evidence="4 5">
    <name type="scientific">Hyphobacterium marinum</name>
    <dbReference type="NCBI Taxonomy" id="3116574"/>
    <lineage>
        <taxon>Bacteria</taxon>
        <taxon>Pseudomonadati</taxon>
        <taxon>Pseudomonadota</taxon>
        <taxon>Alphaproteobacteria</taxon>
        <taxon>Maricaulales</taxon>
        <taxon>Maricaulaceae</taxon>
        <taxon>Hyphobacterium</taxon>
    </lineage>
</organism>
<dbReference type="InterPro" id="IPR001279">
    <property type="entry name" value="Metallo-B-lactamas"/>
</dbReference>
<dbReference type="RefSeq" id="WP_330195006.1">
    <property type="nucleotide sequence ID" value="NZ_JAZDRO010000001.1"/>
</dbReference>
<keyword evidence="2" id="KW-0732">Signal</keyword>
<dbReference type="SMART" id="SM00849">
    <property type="entry name" value="Lactamase_B"/>
    <property type="match status" value="1"/>
</dbReference>
<feature type="domain" description="Metallo-beta-lactamase" evidence="3">
    <location>
        <begin position="44"/>
        <end position="221"/>
    </location>
</feature>
<dbReference type="Gene3D" id="3.60.15.10">
    <property type="entry name" value="Ribonuclease Z/Hydroxyacylglutathione hydrolase-like"/>
    <property type="match status" value="1"/>
</dbReference>
<proteinExistence type="inferred from homology"/>
<gene>
    <name evidence="4" type="ORF">V0U35_02165</name>
</gene>
<comment type="caution">
    <text evidence="4">The sequence shown here is derived from an EMBL/GenBank/DDBJ whole genome shotgun (WGS) entry which is preliminary data.</text>
</comment>
<evidence type="ECO:0000313" key="5">
    <source>
        <dbReference type="Proteomes" id="UP001310692"/>
    </source>
</evidence>